<keyword evidence="2" id="KW-0648">Protein biosynthesis</keyword>
<evidence type="ECO:0000313" key="3">
    <source>
        <dbReference type="EMBL" id="PJE64093.1"/>
    </source>
</evidence>
<name>A0A2M8KW36_9BACT</name>
<comment type="cofactor">
    <cofactor evidence="2">
        <name>Fe(2+)</name>
        <dbReference type="ChEBI" id="CHEBI:29033"/>
    </cofactor>
    <text evidence="2">Binds 1 Fe(2+) ion.</text>
</comment>
<feature type="active site" evidence="2">
    <location>
        <position position="158"/>
    </location>
</feature>
<dbReference type="SUPFAM" id="SSF56420">
    <property type="entry name" value="Peptide deformylase"/>
    <property type="match status" value="1"/>
</dbReference>
<feature type="binding site" evidence="2">
    <location>
        <position position="115"/>
    </location>
    <ligand>
        <name>Fe cation</name>
        <dbReference type="ChEBI" id="CHEBI:24875"/>
    </ligand>
</feature>
<comment type="caution">
    <text evidence="3">The sequence shown here is derived from an EMBL/GenBank/DDBJ whole genome shotgun (WGS) entry which is preliminary data.</text>
</comment>
<dbReference type="HAMAP" id="MF_00163">
    <property type="entry name" value="Pep_deformylase"/>
    <property type="match status" value="1"/>
</dbReference>
<dbReference type="PRINTS" id="PR01576">
    <property type="entry name" value="PDEFORMYLASE"/>
</dbReference>
<accession>A0A2M8KW36</accession>
<organism evidence="3 4">
    <name type="scientific">Candidatus Ryanbacteria bacterium CG10_big_fil_rev_8_21_14_0_10_43_42</name>
    <dbReference type="NCBI Taxonomy" id="1974864"/>
    <lineage>
        <taxon>Bacteria</taxon>
        <taxon>Candidatus Ryaniibacteriota</taxon>
    </lineage>
</organism>
<protein>
    <recommendedName>
        <fullName evidence="2">Peptide deformylase</fullName>
        <shortName evidence="2">PDF</shortName>
        <ecNumber evidence="2">3.5.1.88</ecNumber>
    </recommendedName>
    <alternativeName>
        <fullName evidence="2">Polypeptide deformylase</fullName>
    </alternativeName>
</protein>
<evidence type="ECO:0000256" key="1">
    <source>
        <dbReference type="ARBA" id="ARBA00010759"/>
    </source>
</evidence>
<dbReference type="NCBIfam" id="TIGR00079">
    <property type="entry name" value="pept_deformyl"/>
    <property type="match status" value="1"/>
</dbReference>
<sequence length="183" mass="21357">MEEKKSIVIEPATVLHRETRDVPLEYITSGEIKRVLKEMKQALRSTDDGIGIAAPQIGYSWRIFLASEEALVWDGLQEEEKEEYRKKKKKWDYYVFINPIITRTSKKTTDEMEGCLSVPRIYGRVRRHEKVTITAYDEQGKKFMRGTSGLYARVMQHETDHLKGMLFIEKAKDIQKIKDNGEV</sequence>
<dbReference type="InterPro" id="IPR023635">
    <property type="entry name" value="Peptide_deformylase"/>
</dbReference>
<feature type="binding site" evidence="2">
    <location>
        <position position="157"/>
    </location>
    <ligand>
        <name>Fe cation</name>
        <dbReference type="ChEBI" id="CHEBI:24875"/>
    </ligand>
</feature>
<keyword evidence="2" id="KW-0479">Metal-binding</keyword>
<dbReference type="PANTHER" id="PTHR10458">
    <property type="entry name" value="PEPTIDE DEFORMYLASE"/>
    <property type="match status" value="1"/>
</dbReference>
<dbReference type="EMBL" id="PFEF01000010">
    <property type="protein sequence ID" value="PJE64093.1"/>
    <property type="molecule type" value="Genomic_DNA"/>
</dbReference>
<dbReference type="GO" id="GO:0042586">
    <property type="term" value="F:peptide deformylase activity"/>
    <property type="evidence" value="ECO:0007669"/>
    <property type="project" value="UniProtKB-UniRule"/>
</dbReference>
<dbReference type="PIRSF" id="PIRSF004749">
    <property type="entry name" value="Pep_def"/>
    <property type="match status" value="1"/>
</dbReference>
<comment type="similarity">
    <text evidence="1 2">Belongs to the polypeptide deformylase family.</text>
</comment>
<feature type="binding site" evidence="2">
    <location>
        <position position="161"/>
    </location>
    <ligand>
        <name>Fe cation</name>
        <dbReference type="ChEBI" id="CHEBI:24875"/>
    </ligand>
</feature>
<dbReference type="Proteomes" id="UP000229098">
    <property type="component" value="Unassembled WGS sequence"/>
</dbReference>
<keyword evidence="2" id="KW-0378">Hydrolase</keyword>
<dbReference type="GO" id="GO:0006412">
    <property type="term" value="P:translation"/>
    <property type="evidence" value="ECO:0007669"/>
    <property type="project" value="UniProtKB-UniRule"/>
</dbReference>
<dbReference type="Pfam" id="PF01327">
    <property type="entry name" value="Pep_deformylase"/>
    <property type="match status" value="1"/>
</dbReference>
<dbReference type="EC" id="3.5.1.88" evidence="2"/>
<dbReference type="Gene3D" id="3.90.45.10">
    <property type="entry name" value="Peptide deformylase"/>
    <property type="match status" value="1"/>
</dbReference>
<dbReference type="CDD" id="cd00487">
    <property type="entry name" value="Pep_deformylase"/>
    <property type="match status" value="1"/>
</dbReference>
<gene>
    <name evidence="2 3" type="primary">def</name>
    <name evidence="3" type="ORF">COU90_04455</name>
</gene>
<dbReference type="PANTHER" id="PTHR10458:SF22">
    <property type="entry name" value="PEPTIDE DEFORMYLASE"/>
    <property type="match status" value="1"/>
</dbReference>
<reference evidence="4" key="1">
    <citation type="submission" date="2017-09" db="EMBL/GenBank/DDBJ databases">
        <title>Depth-based differentiation of microbial function through sediment-hosted aquifers and enrichment of novel symbionts in the deep terrestrial subsurface.</title>
        <authorList>
            <person name="Probst A.J."/>
            <person name="Ladd B."/>
            <person name="Jarett J.K."/>
            <person name="Geller-Mcgrath D.E."/>
            <person name="Sieber C.M.K."/>
            <person name="Emerson J.B."/>
            <person name="Anantharaman K."/>
            <person name="Thomas B.C."/>
            <person name="Malmstrom R."/>
            <person name="Stieglmeier M."/>
            <person name="Klingl A."/>
            <person name="Woyke T."/>
            <person name="Ryan C.M."/>
            <person name="Banfield J.F."/>
        </authorList>
    </citation>
    <scope>NUCLEOTIDE SEQUENCE [LARGE SCALE GENOMIC DNA]</scope>
</reference>
<comment type="function">
    <text evidence="2">Removes the formyl group from the N-terminal Met of newly synthesized proteins. Requires at least a dipeptide for an efficient rate of reaction. N-terminal L-methionine is a prerequisite for activity but the enzyme has broad specificity at other positions.</text>
</comment>
<dbReference type="NCBIfam" id="NF001159">
    <property type="entry name" value="PRK00150.1-3"/>
    <property type="match status" value="1"/>
</dbReference>
<dbReference type="InterPro" id="IPR036821">
    <property type="entry name" value="Peptide_deformylase_sf"/>
</dbReference>
<dbReference type="AlphaFoldDB" id="A0A2M8KW36"/>
<comment type="catalytic activity">
    <reaction evidence="2">
        <text>N-terminal N-formyl-L-methionyl-[peptide] + H2O = N-terminal L-methionyl-[peptide] + formate</text>
        <dbReference type="Rhea" id="RHEA:24420"/>
        <dbReference type="Rhea" id="RHEA-COMP:10639"/>
        <dbReference type="Rhea" id="RHEA-COMP:10640"/>
        <dbReference type="ChEBI" id="CHEBI:15377"/>
        <dbReference type="ChEBI" id="CHEBI:15740"/>
        <dbReference type="ChEBI" id="CHEBI:49298"/>
        <dbReference type="ChEBI" id="CHEBI:64731"/>
        <dbReference type="EC" id="3.5.1.88"/>
    </reaction>
</comment>
<dbReference type="GO" id="GO:0046872">
    <property type="term" value="F:metal ion binding"/>
    <property type="evidence" value="ECO:0007669"/>
    <property type="project" value="UniProtKB-KW"/>
</dbReference>
<evidence type="ECO:0000313" key="4">
    <source>
        <dbReference type="Proteomes" id="UP000229098"/>
    </source>
</evidence>
<proteinExistence type="inferred from homology"/>
<keyword evidence="2" id="KW-0408">Iron</keyword>
<evidence type="ECO:0000256" key="2">
    <source>
        <dbReference type="HAMAP-Rule" id="MF_00163"/>
    </source>
</evidence>